<protein>
    <submittedName>
        <fullName evidence="1">Uncharacterized protein</fullName>
    </submittedName>
</protein>
<keyword evidence="2" id="KW-1185">Reference proteome</keyword>
<dbReference type="AlphaFoldDB" id="A0A1B0ATJ8"/>
<organism evidence="1 2">
    <name type="scientific">Glossina palpalis gambiensis</name>
    <dbReference type="NCBI Taxonomy" id="67801"/>
    <lineage>
        <taxon>Eukaryota</taxon>
        <taxon>Metazoa</taxon>
        <taxon>Ecdysozoa</taxon>
        <taxon>Arthropoda</taxon>
        <taxon>Hexapoda</taxon>
        <taxon>Insecta</taxon>
        <taxon>Pterygota</taxon>
        <taxon>Neoptera</taxon>
        <taxon>Endopterygota</taxon>
        <taxon>Diptera</taxon>
        <taxon>Brachycera</taxon>
        <taxon>Muscomorpha</taxon>
        <taxon>Hippoboscoidea</taxon>
        <taxon>Glossinidae</taxon>
        <taxon>Glossina</taxon>
    </lineage>
</organism>
<dbReference type="EnsemblMetazoa" id="GPPI008075-RA">
    <property type="protein sequence ID" value="GPPI008075-PA"/>
    <property type="gene ID" value="GPPI008075"/>
</dbReference>
<evidence type="ECO:0000313" key="2">
    <source>
        <dbReference type="Proteomes" id="UP000092460"/>
    </source>
</evidence>
<reference evidence="2" key="1">
    <citation type="submission" date="2015-01" db="EMBL/GenBank/DDBJ databases">
        <authorList>
            <person name="Aksoy S."/>
            <person name="Warren W."/>
            <person name="Wilson R.K."/>
        </authorList>
    </citation>
    <scope>NUCLEOTIDE SEQUENCE [LARGE SCALE GENOMIC DNA]</scope>
    <source>
        <strain evidence="2">IAEA</strain>
    </source>
</reference>
<proteinExistence type="predicted"/>
<evidence type="ECO:0000313" key="1">
    <source>
        <dbReference type="EnsemblMetazoa" id="GPPI008075-PA"/>
    </source>
</evidence>
<reference evidence="1" key="2">
    <citation type="submission" date="2020-05" db="UniProtKB">
        <authorList>
            <consortium name="EnsemblMetazoa"/>
        </authorList>
    </citation>
    <scope>IDENTIFICATION</scope>
    <source>
        <strain evidence="1">IAEA</strain>
    </source>
</reference>
<dbReference type="VEuPathDB" id="VectorBase:GPPI008075"/>
<sequence>MLRWSTKLCAIDRKEWSSKMEYPPDIAIGPHLFPPFMQKVDEHCHVSKPNRFVSPWIRKKLGYQRLARASNTISALIFITDGKTKKTLILVYIFTFNNSTVQQQQHLQSASSYERILKSERSTLEIFKETLIVIAKTQTVVTLYPTRCSCVLEKFSQTALLNI</sequence>
<dbReference type="Proteomes" id="UP000092460">
    <property type="component" value="Unassembled WGS sequence"/>
</dbReference>
<dbReference type="EMBL" id="JXJN01003370">
    <property type="status" value="NOT_ANNOTATED_CDS"/>
    <property type="molecule type" value="Genomic_DNA"/>
</dbReference>
<accession>A0A1B0ATJ8</accession>
<name>A0A1B0ATJ8_9MUSC</name>